<proteinExistence type="predicted"/>
<reference evidence="2" key="1">
    <citation type="submission" date="2021-04" db="EMBL/GenBank/DDBJ databases">
        <title>Genomic sequence of Actinosynnema pretiosum subsp. pretiosum ATCC 31280 (C-14919).</title>
        <authorList>
            <person name="Bai L."/>
            <person name="Wang X."/>
            <person name="Xiao Y."/>
        </authorList>
    </citation>
    <scope>NUCLEOTIDE SEQUENCE</scope>
    <source>
        <strain evidence="2">ATCC 31280</strain>
    </source>
</reference>
<dbReference type="Pfam" id="PF04149">
    <property type="entry name" value="DUF397"/>
    <property type="match status" value="1"/>
</dbReference>
<sequence length="57" mass="6183">MKHNWRKASRSSSAGNCVEVARIPNGVLVRDSKNPNGPTLRFSAAAWGQTLKSTLES</sequence>
<dbReference type="EMBL" id="CP073249">
    <property type="protein sequence ID" value="QUF02479.1"/>
    <property type="molecule type" value="Genomic_DNA"/>
</dbReference>
<evidence type="ECO:0000313" key="2">
    <source>
        <dbReference type="EMBL" id="QUF02479.1"/>
    </source>
</evidence>
<dbReference type="InterPro" id="IPR007278">
    <property type="entry name" value="DUF397"/>
</dbReference>
<organism evidence="2 3">
    <name type="scientific">Actinosynnema pretiosum subsp. pretiosum</name>
    <dbReference type="NCBI Taxonomy" id="103721"/>
    <lineage>
        <taxon>Bacteria</taxon>
        <taxon>Bacillati</taxon>
        <taxon>Actinomycetota</taxon>
        <taxon>Actinomycetes</taxon>
        <taxon>Pseudonocardiales</taxon>
        <taxon>Pseudonocardiaceae</taxon>
        <taxon>Actinosynnema</taxon>
    </lineage>
</organism>
<evidence type="ECO:0000259" key="1">
    <source>
        <dbReference type="Pfam" id="PF04149"/>
    </source>
</evidence>
<dbReference type="AlphaFoldDB" id="A0AA45R283"/>
<feature type="domain" description="DUF397" evidence="1">
    <location>
        <begin position="4"/>
        <end position="49"/>
    </location>
</feature>
<gene>
    <name evidence="2" type="ORF">KCV87_23795</name>
</gene>
<dbReference type="Proteomes" id="UP000677152">
    <property type="component" value="Chromosome"/>
</dbReference>
<name>A0AA45R283_9PSEU</name>
<evidence type="ECO:0000313" key="3">
    <source>
        <dbReference type="Proteomes" id="UP000677152"/>
    </source>
</evidence>
<protein>
    <submittedName>
        <fullName evidence="2">DUF397 domain-containing protein</fullName>
    </submittedName>
</protein>
<accession>A0AA45R283</accession>